<reference evidence="12" key="1">
    <citation type="journal article" date="2020" name="mSystems">
        <title>Genome- and Community-Level Interaction Insights into Carbon Utilization and Element Cycling Functions of Hydrothermarchaeota in Hydrothermal Sediment.</title>
        <authorList>
            <person name="Zhou Z."/>
            <person name="Liu Y."/>
            <person name="Xu W."/>
            <person name="Pan J."/>
            <person name="Luo Z.H."/>
            <person name="Li M."/>
        </authorList>
    </citation>
    <scope>NUCLEOTIDE SEQUENCE [LARGE SCALE GENOMIC DNA]</scope>
    <source>
        <strain evidence="12">SpSt-1181</strain>
    </source>
</reference>
<evidence type="ECO:0000256" key="9">
    <source>
        <dbReference type="ARBA" id="ARBA00035120"/>
    </source>
</evidence>
<keyword evidence="5 11" id="KW-1133">Transmembrane helix</keyword>
<comment type="catalytic activity">
    <reaction evidence="10">
        <text>fluoride(in) = fluoride(out)</text>
        <dbReference type="Rhea" id="RHEA:76159"/>
        <dbReference type="ChEBI" id="CHEBI:17051"/>
    </reaction>
    <physiologicalReaction direction="left-to-right" evidence="10">
        <dbReference type="Rhea" id="RHEA:76160"/>
    </physiologicalReaction>
</comment>
<keyword evidence="3" id="KW-0997">Cell inner membrane</keyword>
<evidence type="ECO:0000256" key="10">
    <source>
        <dbReference type="ARBA" id="ARBA00035585"/>
    </source>
</evidence>
<dbReference type="InterPro" id="IPR003691">
    <property type="entry name" value="FluC"/>
</dbReference>
<evidence type="ECO:0000256" key="6">
    <source>
        <dbReference type="ARBA" id="ARBA00023065"/>
    </source>
</evidence>
<evidence type="ECO:0000256" key="5">
    <source>
        <dbReference type="ARBA" id="ARBA00022989"/>
    </source>
</evidence>
<dbReference type="PANTHER" id="PTHR28259">
    <property type="entry name" value="FLUORIDE EXPORT PROTEIN 1-RELATED"/>
    <property type="match status" value="1"/>
</dbReference>
<dbReference type="Proteomes" id="UP000886335">
    <property type="component" value="Unassembled WGS sequence"/>
</dbReference>
<dbReference type="GO" id="GO:0062054">
    <property type="term" value="F:fluoride channel activity"/>
    <property type="evidence" value="ECO:0007669"/>
    <property type="project" value="UniProtKB-UniRule"/>
</dbReference>
<comment type="function">
    <text evidence="11">Fluoride-specific ion channel. Important for reducing fluoride concentration in the cell, thus reducing its toxicity.</text>
</comment>
<evidence type="ECO:0000256" key="11">
    <source>
        <dbReference type="HAMAP-Rule" id="MF_00454"/>
    </source>
</evidence>
<accession>A0A831SUM5</accession>
<dbReference type="HAMAP" id="MF_00454">
    <property type="entry name" value="FluC"/>
    <property type="match status" value="1"/>
</dbReference>
<dbReference type="GO" id="GO:0140114">
    <property type="term" value="P:cellular detoxification of fluoride"/>
    <property type="evidence" value="ECO:0007669"/>
    <property type="project" value="UniProtKB-UniRule"/>
</dbReference>
<dbReference type="EMBL" id="DSBW01000133">
    <property type="protein sequence ID" value="HED31198.1"/>
    <property type="molecule type" value="Genomic_DNA"/>
</dbReference>
<name>A0A831SUM5_PROAE</name>
<keyword evidence="2 11" id="KW-1003">Cell membrane</keyword>
<feature type="transmembrane region" description="Helical" evidence="11">
    <location>
        <begin position="99"/>
        <end position="124"/>
    </location>
</feature>
<comment type="caution">
    <text evidence="12">The sequence shown here is derived from an EMBL/GenBank/DDBJ whole genome shotgun (WGS) entry which is preliminary data.</text>
</comment>
<dbReference type="GO" id="GO:0046872">
    <property type="term" value="F:metal ion binding"/>
    <property type="evidence" value="ECO:0007669"/>
    <property type="project" value="UniProtKB-KW"/>
</dbReference>
<protein>
    <recommendedName>
        <fullName evidence="11">Fluoride-specific ion channel FluC</fullName>
    </recommendedName>
</protein>
<evidence type="ECO:0000256" key="2">
    <source>
        <dbReference type="ARBA" id="ARBA00022475"/>
    </source>
</evidence>
<dbReference type="Pfam" id="PF02537">
    <property type="entry name" value="CRCB"/>
    <property type="match status" value="1"/>
</dbReference>
<comment type="similarity">
    <text evidence="9 11">Belongs to the fluoride channel Fluc/FEX (TC 1.A.43) family.</text>
</comment>
<keyword evidence="8 11" id="KW-0407">Ion channel</keyword>
<feature type="transmembrane region" description="Helical" evidence="11">
    <location>
        <begin position="7"/>
        <end position="29"/>
    </location>
</feature>
<organism evidence="12">
    <name type="scientific">Prosthecochloris aestuarii</name>
    <dbReference type="NCBI Taxonomy" id="1102"/>
    <lineage>
        <taxon>Bacteria</taxon>
        <taxon>Pseudomonadati</taxon>
        <taxon>Chlorobiota</taxon>
        <taxon>Chlorobiia</taxon>
        <taxon>Chlorobiales</taxon>
        <taxon>Chlorobiaceae</taxon>
        <taxon>Prosthecochloris</taxon>
    </lineage>
</organism>
<keyword evidence="6 11" id="KW-0406">Ion transport</keyword>
<comment type="subcellular location">
    <subcellularLocation>
        <location evidence="1 11">Cell membrane</location>
        <topology evidence="1 11">Multi-pass membrane protein</topology>
    </subcellularLocation>
</comment>
<evidence type="ECO:0000313" key="12">
    <source>
        <dbReference type="EMBL" id="HED31198.1"/>
    </source>
</evidence>
<sequence>MQQRMTEIFLVGVGGFAGAAARYLVGVALSAQLSAFPFATLLVNLAGCLIVGVLSELSSTTSLLPPELRLILATGFCGGFTTFSSYINETSVLLRSGELFPAVFYLAVSVVLGMICLYTGMLLARSFIS</sequence>
<evidence type="ECO:0000256" key="7">
    <source>
        <dbReference type="ARBA" id="ARBA00023136"/>
    </source>
</evidence>
<evidence type="ECO:0000256" key="3">
    <source>
        <dbReference type="ARBA" id="ARBA00022519"/>
    </source>
</evidence>
<gene>
    <name evidence="11 12" type="primary">crcB</name>
    <name evidence="11" type="synonym">fluC</name>
    <name evidence="12" type="ORF">ENN50_05875</name>
</gene>
<keyword evidence="11" id="KW-0479">Metal-binding</keyword>
<dbReference type="GO" id="GO:0005886">
    <property type="term" value="C:plasma membrane"/>
    <property type="evidence" value="ECO:0007669"/>
    <property type="project" value="UniProtKB-SubCell"/>
</dbReference>
<proteinExistence type="inferred from homology"/>
<keyword evidence="7 11" id="KW-0472">Membrane</keyword>
<evidence type="ECO:0000256" key="8">
    <source>
        <dbReference type="ARBA" id="ARBA00023303"/>
    </source>
</evidence>
<feature type="binding site" evidence="11">
    <location>
        <position position="78"/>
    </location>
    <ligand>
        <name>Na(+)</name>
        <dbReference type="ChEBI" id="CHEBI:29101"/>
        <note>structural</note>
    </ligand>
</feature>
<comment type="activity regulation">
    <text evidence="11">Na(+) is not transported, but it plays an essential structural role and its presence is essential for fluoride channel function.</text>
</comment>
<keyword evidence="11" id="KW-0813">Transport</keyword>
<keyword evidence="11" id="KW-0915">Sodium</keyword>
<feature type="transmembrane region" description="Helical" evidence="11">
    <location>
        <begin position="67"/>
        <end position="87"/>
    </location>
</feature>
<feature type="transmembrane region" description="Helical" evidence="11">
    <location>
        <begin position="35"/>
        <end position="55"/>
    </location>
</feature>
<dbReference type="NCBIfam" id="TIGR00494">
    <property type="entry name" value="crcB"/>
    <property type="match status" value="1"/>
</dbReference>
<evidence type="ECO:0000256" key="4">
    <source>
        <dbReference type="ARBA" id="ARBA00022692"/>
    </source>
</evidence>
<dbReference type="AlphaFoldDB" id="A0A831SUM5"/>
<evidence type="ECO:0000256" key="1">
    <source>
        <dbReference type="ARBA" id="ARBA00004651"/>
    </source>
</evidence>
<dbReference type="PANTHER" id="PTHR28259:SF1">
    <property type="entry name" value="FLUORIDE EXPORT PROTEIN 1-RELATED"/>
    <property type="match status" value="1"/>
</dbReference>
<keyword evidence="4 11" id="KW-0812">Transmembrane</keyword>
<feature type="binding site" evidence="11">
    <location>
        <position position="81"/>
    </location>
    <ligand>
        <name>Na(+)</name>
        <dbReference type="ChEBI" id="CHEBI:29101"/>
        <note>structural</note>
    </ligand>
</feature>